<feature type="compositionally biased region" description="Basic and acidic residues" evidence="1">
    <location>
        <begin position="47"/>
        <end position="63"/>
    </location>
</feature>
<reference evidence="2" key="1">
    <citation type="journal article" date="2020" name="Stud. Mycol.">
        <title>101 Dothideomycetes genomes: a test case for predicting lifestyles and emergence of pathogens.</title>
        <authorList>
            <person name="Haridas S."/>
            <person name="Albert R."/>
            <person name="Binder M."/>
            <person name="Bloem J."/>
            <person name="Labutti K."/>
            <person name="Salamov A."/>
            <person name="Andreopoulos B."/>
            <person name="Baker S."/>
            <person name="Barry K."/>
            <person name="Bills G."/>
            <person name="Bluhm B."/>
            <person name="Cannon C."/>
            <person name="Castanera R."/>
            <person name="Culley D."/>
            <person name="Daum C."/>
            <person name="Ezra D."/>
            <person name="Gonzalez J."/>
            <person name="Henrissat B."/>
            <person name="Kuo A."/>
            <person name="Liang C."/>
            <person name="Lipzen A."/>
            <person name="Lutzoni F."/>
            <person name="Magnuson J."/>
            <person name="Mondo S."/>
            <person name="Nolan M."/>
            <person name="Ohm R."/>
            <person name="Pangilinan J."/>
            <person name="Park H.-J."/>
            <person name="Ramirez L."/>
            <person name="Alfaro M."/>
            <person name="Sun H."/>
            <person name="Tritt A."/>
            <person name="Yoshinaga Y."/>
            <person name="Zwiers L.-H."/>
            <person name="Turgeon B."/>
            <person name="Goodwin S."/>
            <person name="Spatafora J."/>
            <person name="Crous P."/>
            <person name="Grigoriev I."/>
        </authorList>
    </citation>
    <scope>NUCLEOTIDE SEQUENCE</scope>
    <source>
        <strain evidence="2">CBS 122368</strain>
    </source>
</reference>
<sequence>MAMQSTASRRTFSALASKIHPQLPLSPRESQQLLNLLTTSFRAHLDREHPVPLPEDTRLDRKPAAPKLRTNAPPIRVDSSYSSAAHHLDSILRNPLLATRPQRRGSEPAAVDVLKDPLGWFLDQIATGAANIPKADMCLEVLQRMESGAEPGSLAKAEDERKPGAVIAAWLRSSGLDTSKEFLDPPALPNGPRRRLINRLVPQLLSEGEQAPLWHWFTRSPEQLAQKADLDAPRIQAFRTQVLVQMVSSSQTCSRDEALAIFLRAFDMMQAGEGGLTKKILQPAGACLVNHIVAQPQMWSTPALYESFLRSSQDWLGAWSRVVQSMLYLYHPTKPTAHPGFSLIQSPGALLYAASSTSRRQFLVRLCLGVAHELLAEEKFDQAQIAMDFTRDHFADIVLSRVPIDDRQAATRARAQKEKENLEMLDRLLPT</sequence>
<keyword evidence="3" id="KW-1185">Reference proteome</keyword>
<evidence type="ECO:0000313" key="3">
    <source>
        <dbReference type="Proteomes" id="UP000800094"/>
    </source>
</evidence>
<protein>
    <submittedName>
        <fullName evidence="2">Uncharacterized protein</fullName>
    </submittedName>
</protein>
<dbReference type="Proteomes" id="UP000800094">
    <property type="component" value="Unassembled WGS sequence"/>
</dbReference>
<feature type="region of interest" description="Disordered" evidence="1">
    <location>
        <begin position="47"/>
        <end position="77"/>
    </location>
</feature>
<evidence type="ECO:0000313" key="2">
    <source>
        <dbReference type="EMBL" id="KAF2244030.1"/>
    </source>
</evidence>
<organism evidence="2 3">
    <name type="scientific">Trematosphaeria pertusa</name>
    <dbReference type="NCBI Taxonomy" id="390896"/>
    <lineage>
        <taxon>Eukaryota</taxon>
        <taxon>Fungi</taxon>
        <taxon>Dikarya</taxon>
        <taxon>Ascomycota</taxon>
        <taxon>Pezizomycotina</taxon>
        <taxon>Dothideomycetes</taxon>
        <taxon>Pleosporomycetidae</taxon>
        <taxon>Pleosporales</taxon>
        <taxon>Massarineae</taxon>
        <taxon>Trematosphaeriaceae</taxon>
        <taxon>Trematosphaeria</taxon>
    </lineage>
</organism>
<accession>A0A6A6I372</accession>
<gene>
    <name evidence="2" type="ORF">BU26DRAFT_92042</name>
</gene>
<dbReference type="EMBL" id="ML987203">
    <property type="protein sequence ID" value="KAF2244030.1"/>
    <property type="molecule type" value="Genomic_DNA"/>
</dbReference>
<name>A0A6A6I372_9PLEO</name>
<evidence type="ECO:0000256" key="1">
    <source>
        <dbReference type="SAM" id="MobiDB-lite"/>
    </source>
</evidence>
<dbReference type="AlphaFoldDB" id="A0A6A6I372"/>
<proteinExistence type="predicted"/>
<dbReference type="RefSeq" id="XP_033679034.1">
    <property type="nucleotide sequence ID" value="XM_033836495.1"/>
</dbReference>
<dbReference type="GeneID" id="54589825"/>
<dbReference type="OrthoDB" id="5424391at2759"/>